<accession>A0A9X4MFA1</accession>
<comment type="caution">
    <text evidence="4">The sequence shown here is derived from an EMBL/GenBank/DDBJ whole genome shotgun (WGS) entry which is preliminary data.</text>
</comment>
<comment type="similarity">
    <text evidence="1 2">Belongs to the small heat shock protein (HSP20) family.</text>
</comment>
<proteinExistence type="inferred from homology"/>
<evidence type="ECO:0000256" key="1">
    <source>
        <dbReference type="PROSITE-ProRule" id="PRU00285"/>
    </source>
</evidence>
<dbReference type="PROSITE" id="PS01031">
    <property type="entry name" value="SHSP"/>
    <property type="match status" value="1"/>
</dbReference>
<reference evidence="4" key="1">
    <citation type="journal article" date="2022" name="bioRxiv">
        <title>Thiovibrio frasassiensisgen. nov., sp. nov., an autotrophic, elemental sulfur disproportionating bacterium isolated from sulfidic karst sediment, and proposal of Thiovibrionaceae fam. nov.</title>
        <authorList>
            <person name="Aronson H."/>
            <person name="Thomas C."/>
            <person name="Bhattacharyya M."/>
            <person name="Eckstein S."/>
            <person name="Jensen S."/>
            <person name="Barco R."/>
            <person name="Macalady J."/>
            <person name="Amend J."/>
        </authorList>
    </citation>
    <scope>NUCLEOTIDE SEQUENCE</scope>
    <source>
        <strain evidence="4">RS19-109</strain>
    </source>
</reference>
<dbReference type="InterPro" id="IPR002068">
    <property type="entry name" value="A-crystallin/Hsp20_dom"/>
</dbReference>
<dbReference type="AlphaFoldDB" id="A0A9X4MFA1"/>
<protein>
    <submittedName>
        <fullName evidence="4">Hsp20/alpha crystallin family protein</fullName>
    </submittedName>
</protein>
<dbReference type="Gene3D" id="2.60.40.790">
    <property type="match status" value="1"/>
</dbReference>
<dbReference type="SUPFAM" id="SSF49764">
    <property type="entry name" value="HSP20-like chaperones"/>
    <property type="match status" value="1"/>
</dbReference>
<evidence type="ECO:0000259" key="3">
    <source>
        <dbReference type="PROSITE" id="PS01031"/>
    </source>
</evidence>
<dbReference type="RefSeq" id="WP_307633131.1">
    <property type="nucleotide sequence ID" value="NZ_JAPHEH010000001.1"/>
</dbReference>
<dbReference type="Pfam" id="PF00011">
    <property type="entry name" value="HSP20"/>
    <property type="match status" value="1"/>
</dbReference>
<evidence type="ECO:0000313" key="4">
    <source>
        <dbReference type="EMBL" id="MDG4476161.1"/>
    </source>
</evidence>
<feature type="domain" description="SHSP" evidence="3">
    <location>
        <begin position="35"/>
        <end position="148"/>
    </location>
</feature>
<dbReference type="InterPro" id="IPR008978">
    <property type="entry name" value="HSP20-like_chaperone"/>
</dbReference>
<organism evidence="4 5">
    <name type="scientific">Thiovibrio frasassiensis</name>
    <dbReference type="NCBI Taxonomy" id="2984131"/>
    <lineage>
        <taxon>Bacteria</taxon>
        <taxon>Pseudomonadati</taxon>
        <taxon>Thermodesulfobacteriota</taxon>
        <taxon>Desulfobulbia</taxon>
        <taxon>Desulfobulbales</taxon>
        <taxon>Thiovibrionaceae</taxon>
        <taxon>Thiovibrio</taxon>
    </lineage>
</organism>
<keyword evidence="5" id="KW-1185">Reference proteome</keyword>
<dbReference type="Proteomes" id="UP001154240">
    <property type="component" value="Unassembled WGS sequence"/>
</dbReference>
<gene>
    <name evidence="4" type="ORF">OLX77_08335</name>
</gene>
<dbReference type="PANTHER" id="PTHR11527">
    <property type="entry name" value="HEAT-SHOCK PROTEIN 20 FAMILY MEMBER"/>
    <property type="match status" value="1"/>
</dbReference>
<dbReference type="InterPro" id="IPR031107">
    <property type="entry name" value="Small_HSP"/>
</dbReference>
<sequence>MMDLIPKKPFSELSTVRNEMDRLWNRFLDDWPLPTAFTRGWAPMADISETKDKLIVKAELPGLEPEDIKLSLSGNLLTIEGEKKKEKEEKDEHHYYMERYSGSFQRSFRLPVEVQENKIDAKFDKGVLTITMPKTTKSQKKEIKIAKAK</sequence>
<reference evidence="4" key="2">
    <citation type="submission" date="2022-10" db="EMBL/GenBank/DDBJ databases">
        <authorList>
            <person name="Aronson H.S."/>
        </authorList>
    </citation>
    <scope>NUCLEOTIDE SEQUENCE</scope>
    <source>
        <strain evidence="4">RS19-109</strain>
    </source>
</reference>
<dbReference type="EMBL" id="JAPHEH010000001">
    <property type="protein sequence ID" value="MDG4476161.1"/>
    <property type="molecule type" value="Genomic_DNA"/>
</dbReference>
<evidence type="ECO:0000313" key="5">
    <source>
        <dbReference type="Proteomes" id="UP001154240"/>
    </source>
</evidence>
<name>A0A9X4MFA1_9BACT</name>
<dbReference type="CDD" id="cd06464">
    <property type="entry name" value="ACD_sHsps-like"/>
    <property type="match status" value="1"/>
</dbReference>
<evidence type="ECO:0000256" key="2">
    <source>
        <dbReference type="RuleBase" id="RU003616"/>
    </source>
</evidence>